<name>A0ABV6YM05_UNCEI</name>
<feature type="signal peptide" evidence="1">
    <location>
        <begin position="1"/>
        <end position="19"/>
    </location>
</feature>
<comment type="caution">
    <text evidence="2">The sequence shown here is derived from an EMBL/GenBank/DDBJ whole genome shotgun (WGS) entry which is preliminary data.</text>
</comment>
<accession>A0ABV6YM05</accession>
<evidence type="ECO:0000256" key="1">
    <source>
        <dbReference type="SAM" id="SignalP"/>
    </source>
</evidence>
<gene>
    <name evidence="2" type="ORF">ACFL6M_06235</name>
</gene>
<dbReference type="Proteomes" id="UP001593833">
    <property type="component" value="Unassembled WGS sequence"/>
</dbReference>
<feature type="chain" id="PRO_5046909465" description="Solute-binding protein family 5 domain-containing protein" evidence="1">
    <location>
        <begin position="20"/>
        <end position="763"/>
    </location>
</feature>
<evidence type="ECO:0008006" key="4">
    <source>
        <dbReference type="Google" id="ProtNLM"/>
    </source>
</evidence>
<organism evidence="2 3">
    <name type="scientific">Eiseniibacteriota bacterium</name>
    <dbReference type="NCBI Taxonomy" id="2212470"/>
    <lineage>
        <taxon>Bacteria</taxon>
        <taxon>Candidatus Eiseniibacteriota</taxon>
    </lineage>
</organism>
<keyword evidence="1" id="KW-0732">Signal</keyword>
<sequence>MRVSLILLVLLPVVSLVSAVASPPAPLLYEKAPPSGVLRHDSPPARFAPFRAETAWYGNADPATGLAVVDGVWDFDSDPIGDGFLQGWTSTDMAISDLYVHWSHVTSGSFPQDLGDNSDPYIPMMLLPESTGQLWVGIHEAEANERDFVTGMGYGNNMCQKAFSPFFDLAKNDELRVRFDYFSDSEPDYDYTYVYVLCYDADTALVSEPMLRYIDGITGDTLGLPWEDPQRLNQQFILTQIDTTTTRAQIEIRFYADGAWSDEDGLWDCAAGPFAFDDARLKVNGEFIAAHGGVFDFEDGEQGWSFDICTELAIGTYLGIVPEEVYEEWMELSGLLCGCGLSGNALELVDEDDLSIYPPPHPAGQFEMAMSNVVARDAAHGSDEWNGTLLEWDSFDDMQYGSGTYIRIGYMQYPYTTPQNPTPHWSTRRGQSTFYYPGNDPSCWLKHHNYNTLNGWAGDPIPANWDSMRVTYEINCDCDAYGILESTCLEPPVEGETWGTPVLDNFRVGVFTEPGGPPIVFNFGGAHFHDGFGQNFPTAIEPADVGNANVTRNLSCFSGEENDWHADSTCIDGPAVIEDDPETRYLARMFFKVARKGPAQDHIPEYLAWKTRLSGNPEAGFVGALMDSSETRELEIPRPHSFRSYFHEWDEGYDPAYGDNTPEQEILPDGIFVPGTQIEYYFASFWYADYPNPTEDEIYILGPWEFEILPGMWAVRDTCHYDVVWPSVLYIDAYNRGAEPFIEGALSQLGISYDKFDYLMDAP</sequence>
<dbReference type="EMBL" id="JBHPKH010000090">
    <property type="protein sequence ID" value="MFC1573181.1"/>
    <property type="molecule type" value="Genomic_DNA"/>
</dbReference>
<protein>
    <recommendedName>
        <fullName evidence="4">Solute-binding protein family 5 domain-containing protein</fullName>
    </recommendedName>
</protein>
<evidence type="ECO:0000313" key="3">
    <source>
        <dbReference type="Proteomes" id="UP001593833"/>
    </source>
</evidence>
<reference evidence="2 3" key="1">
    <citation type="submission" date="2024-09" db="EMBL/GenBank/DDBJ databases">
        <authorList>
            <person name="D'Angelo T."/>
        </authorList>
    </citation>
    <scope>NUCLEOTIDE SEQUENCE [LARGE SCALE GENOMIC DNA]</scope>
    <source>
        <strain evidence="2">SAG AM-320-E07</strain>
    </source>
</reference>
<evidence type="ECO:0000313" key="2">
    <source>
        <dbReference type="EMBL" id="MFC1573181.1"/>
    </source>
</evidence>
<keyword evidence="3" id="KW-1185">Reference proteome</keyword>
<proteinExistence type="predicted"/>